<name>A0ABW5LR72_9FLAO</name>
<dbReference type="SUPFAM" id="SSF54909">
    <property type="entry name" value="Dimeric alpha+beta barrel"/>
    <property type="match status" value="1"/>
</dbReference>
<comment type="caution">
    <text evidence="2">The sequence shown here is derived from an EMBL/GenBank/DDBJ whole genome shotgun (WGS) entry which is preliminary data.</text>
</comment>
<evidence type="ECO:0000313" key="2">
    <source>
        <dbReference type="EMBL" id="MFD2567308.1"/>
    </source>
</evidence>
<dbReference type="InterPro" id="IPR011008">
    <property type="entry name" value="Dimeric_a/b-barrel"/>
</dbReference>
<sequence length="110" mass="12788">MKATITSIELKNPLKFFALSASALQIIKQLKTSNYKDFKKKGFWTTHYTMTLWENENDLQEFARSGAHLEAMKKSKQIAKEIRTITIETETLPSWKEAKELLKNGKVFVY</sequence>
<protein>
    <submittedName>
        <fullName evidence="2">DUF3291 domain-containing protein</fullName>
    </submittedName>
</protein>
<dbReference type="InterPro" id="IPR021708">
    <property type="entry name" value="DUF3291"/>
</dbReference>
<organism evidence="2 3">
    <name type="scientific">Pseudotenacibaculum haliotis</name>
    <dbReference type="NCBI Taxonomy" id="1862138"/>
    <lineage>
        <taxon>Bacteria</taxon>
        <taxon>Pseudomonadati</taxon>
        <taxon>Bacteroidota</taxon>
        <taxon>Flavobacteriia</taxon>
        <taxon>Flavobacteriales</taxon>
        <taxon>Flavobacteriaceae</taxon>
        <taxon>Pseudotenacibaculum</taxon>
    </lineage>
</organism>
<keyword evidence="3" id="KW-1185">Reference proteome</keyword>
<evidence type="ECO:0000313" key="3">
    <source>
        <dbReference type="Proteomes" id="UP001597508"/>
    </source>
</evidence>
<dbReference type="EMBL" id="JBHULH010000003">
    <property type="protein sequence ID" value="MFD2567308.1"/>
    <property type="molecule type" value="Genomic_DNA"/>
</dbReference>
<proteinExistence type="predicted"/>
<dbReference type="Pfam" id="PF11695">
    <property type="entry name" value="DUF3291"/>
    <property type="match status" value="1"/>
</dbReference>
<dbReference type="RefSeq" id="WP_379666016.1">
    <property type="nucleotide sequence ID" value="NZ_JBHULH010000003.1"/>
</dbReference>
<evidence type="ECO:0000259" key="1">
    <source>
        <dbReference type="Pfam" id="PF11695"/>
    </source>
</evidence>
<reference evidence="3" key="1">
    <citation type="journal article" date="2019" name="Int. J. Syst. Evol. Microbiol.">
        <title>The Global Catalogue of Microorganisms (GCM) 10K type strain sequencing project: providing services to taxonomists for standard genome sequencing and annotation.</title>
        <authorList>
            <consortium name="The Broad Institute Genomics Platform"/>
            <consortium name="The Broad Institute Genome Sequencing Center for Infectious Disease"/>
            <person name="Wu L."/>
            <person name="Ma J."/>
        </authorList>
    </citation>
    <scope>NUCLEOTIDE SEQUENCE [LARGE SCALE GENOMIC DNA]</scope>
    <source>
        <strain evidence="3">KCTC 52127</strain>
    </source>
</reference>
<gene>
    <name evidence="2" type="ORF">ACFSRZ_07985</name>
</gene>
<dbReference type="Proteomes" id="UP001597508">
    <property type="component" value="Unassembled WGS sequence"/>
</dbReference>
<accession>A0ABW5LR72</accession>
<feature type="domain" description="DUF3291" evidence="1">
    <location>
        <begin position="39"/>
        <end position="103"/>
    </location>
</feature>